<protein>
    <submittedName>
        <fullName evidence="1">Uncharacterized conserved protein, DUF2267 family</fullName>
    </submittedName>
</protein>
<dbReference type="Pfam" id="PF10025">
    <property type="entry name" value="DUF2267"/>
    <property type="match status" value="1"/>
</dbReference>
<dbReference type="RefSeq" id="WP_091258344.1">
    <property type="nucleotide sequence ID" value="NZ_FMCS01000001.1"/>
</dbReference>
<dbReference type="Proteomes" id="UP000199629">
    <property type="component" value="Unassembled WGS sequence"/>
</dbReference>
<proteinExistence type="predicted"/>
<gene>
    <name evidence="1" type="ORF">GA0070214_101396</name>
</gene>
<dbReference type="Gene3D" id="1.10.490.110">
    <property type="entry name" value="Uncharacterized conserved protein DUF2267"/>
    <property type="match status" value="1"/>
</dbReference>
<keyword evidence="2" id="KW-1185">Reference proteome</keyword>
<evidence type="ECO:0000313" key="2">
    <source>
        <dbReference type="Proteomes" id="UP000199629"/>
    </source>
</evidence>
<sequence>MDQDEFIGSVAKRCGMSSEQAAAVTRATLTTLAERIDGGEARDLADRLPEALRAYAFGSSETGERFGLDVFVARVSGRADIDVERAKDGVTAVFDVLRDAMDPAGYADVVAQLPAEYGEVADQTAPFVQRSR</sequence>
<evidence type="ECO:0000313" key="1">
    <source>
        <dbReference type="EMBL" id="SCE67312.1"/>
    </source>
</evidence>
<accession>A0A1C4U6N9</accession>
<reference evidence="2" key="1">
    <citation type="submission" date="2016-06" db="EMBL/GenBank/DDBJ databases">
        <authorList>
            <person name="Varghese N."/>
            <person name="Submissions Spin"/>
        </authorList>
    </citation>
    <scope>NUCLEOTIDE SEQUENCE [LARGE SCALE GENOMIC DNA]</scope>
    <source>
        <strain evidence="2">DSM 45246</strain>
    </source>
</reference>
<name>A0A1C4U6N9_9ACTN</name>
<organism evidence="1 2">
    <name type="scientific">Micromonospora chaiyaphumensis</name>
    <dbReference type="NCBI Taxonomy" id="307119"/>
    <lineage>
        <taxon>Bacteria</taxon>
        <taxon>Bacillati</taxon>
        <taxon>Actinomycetota</taxon>
        <taxon>Actinomycetes</taxon>
        <taxon>Micromonosporales</taxon>
        <taxon>Micromonosporaceae</taxon>
        <taxon>Micromonospora</taxon>
    </lineage>
</organism>
<dbReference type="AlphaFoldDB" id="A0A1C4U6N9"/>
<dbReference type="InterPro" id="IPR038282">
    <property type="entry name" value="DUF2267_sf"/>
</dbReference>
<dbReference type="EMBL" id="FMCS01000001">
    <property type="protein sequence ID" value="SCE67312.1"/>
    <property type="molecule type" value="Genomic_DNA"/>
</dbReference>
<dbReference type="InterPro" id="IPR018727">
    <property type="entry name" value="DUF2267"/>
</dbReference>